<keyword evidence="3" id="KW-1185">Reference proteome</keyword>
<proteinExistence type="predicted"/>
<evidence type="ECO:0000256" key="1">
    <source>
        <dbReference type="SAM" id="SignalP"/>
    </source>
</evidence>
<dbReference type="InterPro" id="IPR012334">
    <property type="entry name" value="Pectin_lyas_fold"/>
</dbReference>
<evidence type="ECO:0000313" key="3">
    <source>
        <dbReference type="Proteomes" id="UP000197468"/>
    </source>
</evidence>
<evidence type="ECO:0000313" key="2">
    <source>
        <dbReference type="EMBL" id="OWQ83205.1"/>
    </source>
</evidence>
<gene>
    <name evidence="2" type="ORF">CDN99_26560</name>
</gene>
<reference evidence="2 3" key="1">
    <citation type="journal article" date="2008" name="Int. J. Syst. Evol. Microbiol.">
        <title>Description of Roseateles aquatilis sp. nov. and Roseateles terrae sp. nov., in the class Betaproteobacteria, and emended description of the genus Roseateles.</title>
        <authorList>
            <person name="Gomila M."/>
            <person name="Bowien B."/>
            <person name="Falsen E."/>
            <person name="Moore E.R."/>
            <person name="Lalucat J."/>
        </authorList>
    </citation>
    <scope>NUCLEOTIDE SEQUENCE [LARGE SCALE GENOMIC DNA]</scope>
    <source>
        <strain evidence="2 3">CCUG 48205</strain>
    </source>
</reference>
<accession>A0A246ISK9</accession>
<dbReference type="InterPro" id="IPR006311">
    <property type="entry name" value="TAT_signal"/>
</dbReference>
<keyword evidence="1" id="KW-0732">Signal</keyword>
<name>A0A246ISK9_9BURK</name>
<dbReference type="InterPro" id="IPR011050">
    <property type="entry name" value="Pectin_lyase_fold/virulence"/>
</dbReference>
<dbReference type="Gene3D" id="2.160.20.10">
    <property type="entry name" value="Single-stranded right-handed beta-helix, Pectin lyase-like"/>
    <property type="match status" value="1"/>
</dbReference>
<dbReference type="SUPFAM" id="SSF51126">
    <property type="entry name" value="Pectin lyase-like"/>
    <property type="match status" value="1"/>
</dbReference>
<feature type="signal peptide" evidence="1">
    <location>
        <begin position="1"/>
        <end position="28"/>
    </location>
</feature>
<comment type="caution">
    <text evidence="2">The sequence shown here is derived from an EMBL/GenBank/DDBJ whole genome shotgun (WGS) entry which is preliminary data.</text>
</comment>
<dbReference type="Proteomes" id="UP000197468">
    <property type="component" value="Unassembled WGS sequence"/>
</dbReference>
<dbReference type="AlphaFoldDB" id="A0A246ISK9"/>
<feature type="chain" id="PRO_5013077555" description="Right handed beta helix domain-containing protein" evidence="1">
    <location>
        <begin position="29"/>
        <end position="387"/>
    </location>
</feature>
<organism evidence="2 3">
    <name type="scientific">Roseateles aquatilis</name>
    <dbReference type="NCBI Taxonomy" id="431061"/>
    <lineage>
        <taxon>Bacteria</taxon>
        <taxon>Pseudomonadati</taxon>
        <taxon>Pseudomonadota</taxon>
        <taxon>Betaproteobacteria</taxon>
        <taxon>Burkholderiales</taxon>
        <taxon>Sphaerotilaceae</taxon>
        <taxon>Roseateles</taxon>
    </lineage>
</organism>
<sequence length="387" mass="41598">MCWTPSRRLLLRGAALVGAASWLPAAFAAPGKVLKVGRDHPVKTLAAAASQAQAGTTIEVQAGDYAGDVAVWSQDDLTLKAVGGRVRLLANGAHAQGKGIFVTTGKRMTIEGFDFIGARVPDRNGAGVRLERGSLTLRDCRFQDNENGLLAANDPAIELRIESCDFGAIAPGEGRTHNCYVGAIGKLSVIGSCFHHGATGHLLKTRAAVNHIFFNRLTDETGRASFELEFPNGGLALVMGNVIQQSPSTENYHLIAYGSEGLANPRNELHLINNTLVDRRPAGGVYLRMAQGAQKLRLINNLLYGKHELPAGPDREQHHNYFVELDSFVDADRYDFRLRPASPLLGRAVDAGSVDGQSLRPTMQYQHPCALKEVPAGTAYSPGAFQV</sequence>
<evidence type="ECO:0008006" key="4">
    <source>
        <dbReference type="Google" id="ProtNLM"/>
    </source>
</evidence>
<protein>
    <recommendedName>
        <fullName evidence="4">Right handed beta helix domain-containing protein</fullName>
    </recommendedName>
</protein>
<dbReference type="EMBL" id="NIOF01000022">
    <property type="protein sequence ID" value="OWQ83205.1"/>
    <property type="molecule type" value="Genomic_DNA"/>
</dbReference>
<dbReference type="PROSITE" id="PS51318">
    <property type="entry name" value="TAT"/>
    <property type="match status" value="1"/>
</dbReference>